<evidence type="ECO:0000313" key="3">
    <source>
        <dbReference type="Proteomes" id="UP000435985"/>
    </source>
</evidence>
<dbReference type="SUPFAM" id="SSF49464">
    <property type="entry name" value="Carboxypeptidase regulatory domain-like"/>
    <property type="match status" value="1"/>
</dbReference>
<comment type="caution">
    <text evidence="2">The sequence shown here is derived from an EMBL/GenBank/DDBJ whole genome shotgun (WGS) entry which is preliminary data.</text>
</comment>
<dbReference type="Pfam" id="PF12450">
    <property type="entry name" value="vWF_A"/>
    <property type="match status" value="1"/>
</dbReference>
<evidence type="ECO:0000313" key="2">
    <source>
        <dbReference type="EMBL" id="KAA4644671.1"/>
    </source>
</evidence>
<dbReference type="Proteomes" id="UP000435985">
    <property type="component" value="Unassembled WGS sequence"/>
</dbReference>
<name>A0A642C1X3_BACOV</name>
<accession>A0A642C1X3</accession>
<sequence length="189" mass="20196">MKTNQLRAMMLTVMLVITTLGGTVWAQPLIVKGTVTDGSDGSPLVGCAVTVKGTSRGAVTNLQGQYRIEANKGETLIFSYIGFDKVEKVVFSAKMDVSLKASSDVLEECVVVGYGSQRKVAVTGAISTVNLASLRHPSVRMDAVNTEEYKSISENGFKQVGESPLSTFSIDVDAASYSNMRRMINSGTL</sequence>
<dbReference type="Gene3D" id="2.60.40.1120">
    <property type="entry name" value="Carboxypeptidase-like, regulatory domain"/>
    <property type="match status" value="1"/>
</dbReference>
<feature type="non-terminal residue" evidence="2">
    <location>
        <position position="189"/>
    </location>
</feature>
<protein>
    <recommendedName>
        <fullName evidence="1">Uncharacterized protein YfbK N-terminal domain-containing protein</fullName>
    </recommendedName>
</protein>
<proteinExistence type="predicted"/>
<dbReference type="InterPro" id="IPR022156">
    <property type="entry name" value="Uncharacterised_YfbK_N"/>
</dbReference>
<feature type="domain" description="Uncharacterised protein YfbK N-terminal" evidence="1">
    <location>
        <begin position="144"/>
        <end position="188"/>
    </location>
</feature>
<evidence type="ECO:0000259" key="1">
    <source>
        <dbReference type="Pfam" id="PF12450"/>
    </source>
</evidence>
<dbReference type="Pfam" id="PF13715">
    <property type="entry name" value="CarbopepD_reg_2"/>
    <property type="match status" value="1"/>
</dbReference>
<reference evidence="2 3" key="1">
    <citation type="journal article" date="2019" name="Nat. Med.">
        <title>A library of human gut bacterial isolates paired with longitudinal multiomics data enables mechanistic microbiome research.</title>
        <authorList>
            <person name="Poyet M."/>
            <person name="Groussin M."/>
            <person name="Gibbons S.M."/>
            <person name="Avila-Pacheco J."/>
            <person name="Jiang X."/>
            <person name="Kearney S.M."/>
            <person name="Perrotta A.R."/>
            <person name="Berdy B."/>
            <person name="Zhao S."/>
            <person name="Lieberman T.D."/>
            <person name="Swanson P.K."/>
            <person name="Smith M."/>
            <person name="Roesemann S."/>
            <person name="Alexander J.E."/>
            <person name="Rich S.A."/>
            <person name="Livny J."/>
            <person name="Vlamakis H."/>
            <person name="Clish C."/>
            <person name="Bullock K."/>
            <person name="Deik A."/>
            <person name="Scott J."/>
            <person name="Pierce K.A."/>
            <person name="Xavier R.J."/>
            <person name="Alm E.J."/>
        </authorList>
    </citation>
    <scope>NUCLEOTIDE SEQUENCE [LARGE SCALE GENOMIC DNA]</scope>
    <source>
        <strain evidence="2 3">BIOML-A14</strain>
    </source>
</reference>
<gene>
    <name evidence="2" type="ORF">F3B98_33340</name>
</gene>
<dbReference type="AlphaFoldDB" id="A0A642C1X3"/>
<dbReference type="EMBL" id="VWFO01000758">
    <property type="protein sequence ID" value="KAA4644671.1"/>
    <property type="molecule type" value="Genomic_DNA"/>
</dbReference>
<dbReference type="InterPro" id="IPR008969">
    <property type="entry name" value="CarboxyPept-like_regulatory"/>
</dbReference>
<organism evidence="2 3">
    <name type="scientific">Bacteroides ovatus</name>
    <dbReference type="NCBI Taxonomy" id="28116"/>
    <lineage>
        <taxon>Bacteria</taxon>
        <taxon>Pseudomonadati</taxon>
        <taxon>Bacteroidota</taxon>
        <taxon>Bacteroidia</taxon>
        <taxon>Bacteroidales</taxon>
        <taxon>Bacteroidaceae</taxon>
        <taxon>Bacteroides</taxon>
    </lineage>
</organism>